<sequence>MNSIKIEMGAVLALKNVIQLNDLMKEYINDNDKEPSWDGFIYLYKSDDMKAENIKYRIPVQVKGKNQEDLLKKQRISYPVEYKHLRNYYKDGGVFYVVVAISNDRRKTTIFYNALTTVKLNALLKNSENKKPDQTKNVVLERLKNDDDKLLFKVLSQFGFDRGQQGSGEGEIIEKVINIDVINKVDSIRVTSYLTTNEDETIKMVSSGELCLYGHRSDIDMWLPFDLEQQKEIQLKRVIQMDKSIGIDREIYYCNYFVERENLKDPIIRVSENLTIDLLGGKLRLEMHGNIESLMKDVHFLNAISRGNTFWVDNKQVTEYKDVNLPSSLQKNMEMITDFYNALKEIQFSCDKRTDEFDEKDWKSVVKLINVYHRKIKLKEDDKSEWYNWWWDEKVIPLLIVKDENGKIQIVNWIGKEGYAVFTERETGEQSRLPKGMLFKRDIWEKLYCFLQRQIGECCKMN</sequence>
<comment type="caution">
    <text evidence="1">The sequence shown here is derived from an EMBL/GenBank/DDBJ whole genome shotgun (WGS) entry which is preliminary data.</text>
</comment>
<evidence type="ECO:0008006" key="3">
    <source>
        <dbReference type="Google" id="ProtNLM"/>
    </source>
</evidence>
<reference evidence="1 2" key="1">
    <citation type="submission" date="2019-08" db="EMBL/GenBank/DDBJ databases">
        <title>In-depth cultivation of the pig gut microbiome towards novel bacterial diversity and tailored functional studies.</title>
        <authorList>
            <person name="Wylensek D."/>
            <person name="Hitch T.C.A."/>
            <person name="Clavel T."/>
        </authorList>
    </citation>
    <scope>NUCLEOTIDE SEQUENCE [LARGE SCALE GENOMIC DNA]</scope>
    <source>
        <strain evidence="1 2">BL-389-WT-3D</strain>
    </source>
</reference>
<protein>
    <recommendedName>
        <fullName evidence="3">DUF4365 domain-containing protein</fullName>
    </recommendedName>
</protein>
<accession>A0A844F1R0</accession>
<gene>
    <name evidence="1" type="ORF">FYJ37_03205</name>
</gene>
<dbReference type="EMBL" id="VUMB01000005">
    <property type="protein sequence ID" value="MSS39388.1"/>
    <property type="molecule type" value="Genomic_DNA"/>
</dbReference>
<evidence type="ECO:0000313" key="1">
    <source>
        <dbReference type="EMBL" id="MSS39388.1"/>
    </source>
</evidence>
<evidence type="ECO:0000313" key="2">
    <source>
        <dbReference type="Proteomes" id="UP000462363"/>
    </source>
</evidence>
<organism evidence="1 2">
    <name type="scientific">Clostridium scindens (strain JCM 10418 / VPI 12708)</name>
    <dbReference type="NCBI Taxonomy" id="29347"/>
    <lineage>
        <taxon>Bacteria</taxon>
        <taxon>Bacillati</taxon>
        <taxon>Bacillota</taxon>
        <taxon>Clostridia</taxon>
        <taxon>Lachnospirales</taxon>
        <taxon>Lachnospiraceae</taxon>
    </lineage>
</organism>
<dbReference type="RefSeq" id="WP_154322139.1">
    <property type="nucleotide sequence ID" value="NZ_CP045695.1"/>
</dbReference>
<dbReference type="AlphaFoldDB" id="A0A844F1R0"/>
<name>A0A844F1R0_CLOSV</name>
<dbReference type="Proteomes" id="UP000462363">
    <property type="component" value="Unassembled WGS sequence"/>
</dbReference>
<proteinExistence type="predicted"/>